<dbReference type="EMBL" id="FORA01000004">
    <property type="protein sequence ID" value="SFJ54253.1"/>
    <property type="molecule type" value="Genomic_DNA"/>
</dbReference>
<protein>
    <recommendedName>
        <fullName evidence="4">Cysteine rich repeat-containing protein</fullName>
    </recommendedName>
</protein>
<gene>
    <name evidence="2" type="ORF">SAMN04488095_3035</name>
</gene>
<feature type="chain" id="PRO_5011722077" description="Cysteine rich repeat-containing protein" evidence="1">
    <location>
        <begin position="20"/>
        <end position="75"/>
    </location>
</feature>
<dbReference type="STRING" id="390807.SAMN04488095_3035"/>
<sequence>MKSVLFLALLGIFPAATLAQSGRVIPCECRDTFGNLHDVGEQVCLTVGGRSFMARCAMAQNVTIWRDTGDTCLSS</sequence>
<name>A0A1I3S5Y1_9RHOB</name>
<keyword evidence="1" id="KW-0732">Signal</keyword>
<accession>A0A1I3S5Y1</accession>
<proteinExistence type="predicted"/>
<evidence type="ECO:0008006" key="4">
    <source>
        <dbReference type="Google" id="ProtNLM"/>
    </source>
</evidence>
<reference evidence="2 3" key="1">
    <citation type="submission" date="2016-10" db="EMBL/GenBank/DDBJ databases">
        <authorList>
            <person name="de Groot N.N."/>
        </authorList>
    </citation>
    <scope>NUCLEOTIDE SEQUENCE [LARGE SCALE GENOMIC DNA]</scope>
    <source>
        <strain evidence="2 3">DSM 19073</strain>
    </source>
</reference>
<dbReference type="Proteomes" id="UP000199110">
    <property type="component" value="Unassembled WGS sequence"/>
</dbReference>
<evidence type="ECO:0000313" key="3">
    <source>
        <dbReference type="Proteomes" id="UP000199110"/>
    </source>
</evidence>
<dbReference type="OrthoDB" id="8021248at2"/>
<organism evidence="2 3">
    <name type="scientific">Jannaschia pohangensis</name>
    <dbReference type="NCBI Taxonomy" id="390807"/>
    <lineage>
        <taxon>Bacteria</taxon>
        <taxon>Pseudomonadati</taxon>
        <taxon>Pseudomonadota</taxon>
        <taxon>Alphaproteobacteria</taxon>
        <taxon>Rhodobacterales</taxon>
        <taxon>Roseobacteraceae</taxon>
        <taxon>Jannaschia</taxon>
    </lineage>
</organism>
<dbReference type="RefSeq" id="WP_092782647.1">
    <property type="nucleotide sequence ID" value="NZ_FORA01000004.1"/>
</dbReference>
<keyword evidence="3" id="KW-1185">Reference proteome</keyword>
<evidence type="ECO:0000313" key="2">
    <source>
        <dbReference type="EMBL" id="SFJ54253.1"/>
    </source>
</evidence>
<dbReference type="AlphaFoldDB" id="A0A1I3S5Y1"/>
<feature type="signal peptide" evidence="1">
    <location>
        <begin position="1"/>
        <end position="19"/>
    </location>
</feature>
<evidence type="ECO:0000256" key="1">
    <source>
        <dbReference type="SAM" id="SignalP"/>
    </source>
</evidence>